<name>A0A7K0G4B6_9SPHI</name>
<keyword evidence="1" id="KW-0472">Membrane</keyword>
<keyword evidence="1" id="KW-0812">Transmembrane</keyword>
<feature type="transmembrane region" description="Helical" evidence="1">
    <location>
        <begin position="12"/>
        <end position="33"/>
    </location>
</feature>
<proteinExistence type="predicted"/>
<dbReference type="RefSeq" id="WP_154282955.1">
    <property type="nucleotide sequence ID" value="NZ_JBHUJQ010000001.1"/>
</dbReference>
<dbReference type="AlphaFoldDB" id="A0A7K0G4B6"/>
<feature type="transmembrane region" description="Helical" evidence="1">
    <location>
        <begin position="39"/>
        <end position="59"/>
    </location>
</feature>
<comment type="caution">
    <text evidence="2">The sequence shown here is derived from an EMBL/GenBank/DDBJ whole genome shotgun (WGS) entry which is preliminary data.</text>
</comment>
<keyword evidence="1" id="KW-1133">Transmembrane helix</keyword>
<organism evidence="2 3">
    <name type="scientific">Pedobacter petrophilus</name>
    <dbReference type="NCBI Taxonomy" id="1908241"/>
    <lineage>
        <taxon>Bacteria</taxon>
        <taxon>Pseudomonadati</taxon>
        <taxon>Bacteroidota</taxon>
        <taxon>Sphingobacteriia</taxon>
        <taxon>Sphingobacteriales</taxon>
        <taxon>Sphingobacteriaceae</taxon>
        <taxon>Pedobacter</taxon>
    </lineage>
</organism>
<keyword evidence="3" id="KW-1185">Reference proteome</keyword>
<reference evidence="2 3" key="1">
    <citation type="submission" date="2019-11" db="EMBL/GenBank/DDBJ databases">
        <title>Pedobacter petrophilus genome.</title>
        <authorList>
            <person name="Feldbauer M.J."/>
            <person name="Newman J.D."/>
        </authorList>
    </citation>
    <scope>NUCLEOTIDE SEQUENCE [LARGE SCALE GENOMIC DNA]</scope>
    <source>
        <strain evidence="2 3">LMG 29686</strain>
    </source>
</reference>
<accession>A0A7K0G4B6</accession>
<dbReference type="EMBL" id="WKKH01000058">
    <property type="protein sequence ID" value="MRX78551.1"/>
    <property type="molecule type" value="Genomic_DNA"/>
</dbReference>
<dbReference type="OrthoDB" id="1521937at2"/>
<feature type="transmembrane region" description="Helical" evidence="1">
    <location>
        <begin position="68"/>
        <end position="96"/>
    </location>
</feature>
<evidence type="ECO:0000313" key="3">
    <source>
        <dbReference type="Proteomes" id="UP000487757"/>
    </source>
</evidence>
<protein>
    <submittedName>
        <fullName evidence="2">Uncharacterized protein</fullName>
    </submittedName>
</protein>
<dbReference type="Proteomes" id="UP000487757">
    <property type="component" value="Unassembled WGS sequence"/>
</dbReference>
<evidence type="ECO:0000256" key="1">
    <source>
        <dbReference type="SAM" id="Phobius"/>
    </source>
</evidence>
<sequence>MNFIKILFSRRFIIELLRILAVGAVSLLFYLQFIPIPVLLLIMAFGLYGLTKSAVTVLFKERKVGTELFVNVAVSISVIGKEYLAGAVVLMIILIAESETKFKKDYFTYLKAYYTRKSGGNTFHWYDLNAVAVLKTDDERTWREILEEIIAAIAAGKDQHQLKLSVNGIVSAAHGTVKRIANYTLDSIIVGITNRLAREDYDRFVAHVDFKLFVQKRAYDFFHNINNKTKK</sequence>
<evidence type="ECO:0000313" key="2">
    <source>
        <dbReference type="EMBL" id="MRX78551.1"/>
    </source>
</evidence>
<gene>
    <name evidence="2" type="ORF">GJU39_20950</name>
</gene>